<dbReference type="InterPro" id="IPR014586">
    <property type="entry name" value="UCP033909"/>
</dbReference>
<gene>
    <name evidence="1" type="ORF">RIdsm_01935</name>
</gene>
<proteinExistence type="predicted"/>
<evidence type="ECO:0000313" key="2">
    <source>
        <dbReference type="Proteomes" id="UP000325785"/>
    </source>
</evidence>
<dbReference type="PIRSF" id="PIRSF033909">
    <property type="entry name" value="UCP033909"/>
    <property type="match status" value="1"/>
</dbReference>
<organism evidence="1 2">
    <name type="scientific">Roseovarius indicus</name>
    <dbReference type="NCBI Taxonomy" id="540747"/>
    <lineage>
        <taxon>Bacteria</taxon>
        <taxon>Pseudomonadati</taxon>
        <taxon>Pseudomonadota</taxon>
        <taxon>Alphaproteobacteria</taxon>
        <taxon>Rhodobacterales</taxon>
        <taxon>Roseobacteraceae</taxon>
        <taxon>Roseovarius</taxon>
    </lineage>
</organism>
<dbReference type="InterPro" id="IPR010297">
    <property type="entry name" value="DUF900_hydrolase"/>
</dbReference>
<accession>A0A5P3A9Y1</accession>
<dbReference type="RefSeq" id="WP_236553185.1">
    <property type="nucleotide sequence ID" value="NZ_CP031598.1"/>
</dbReference>
<dbReference type="GO" id="GO:0016787">
    <property type="term" value="F:hydrolase activity"/>
    <property type="evidence" value="ECO:0007669"/>
    <property type="project" value="UniProtKB-KW"/>
</dbReference>
<keyword evidence="1" id="KW-0378">Hydrolase</keyword>
<dbReference type="PANTHER" id="PTHR36513:SF1">
    <property type="entry name" value="TRANSMEMBRANE PROTEIN"/>
    <property type="match status" value="1"/>
</dbReference>
<dbReference type="KEGG" id="rid:RIdsm_01935"/>
<protein>
    <submittedName>
        <fullName evidence="1">Putative esterase of the alpha/beta hydrolase fold protein</fullName>
    </submittedName>
</protein>
<dbReference type="PANTHER" id="PTHR36513">
    <property type="entry name" value="ABC TRANSMEMBRANE TYPE-1 DOMAIN-CONTAINING PROTEIN"/>
    <property type="match status" value="1"/>
</dbReference>
<dbReference type="Gene3D" id="3.40.50.1820">
    <property type="entry name" value="alpha/beta hydrolase"/>
    <property type="match status" value="1"/>
</dbReference>
<name>A0A5P3A9Y1_9RHOB</name>
<reference evidence="1 2" key="1">
    <citation type="submission" date="2018-08" db="EMBL/GenBank/DDBJ databases">
        <title>Genetic Globetrotter - A new plasmid hitch-hiking vast phylogenetic and geographic distances.</title>
        <authorList>
            <person name="Vollmers J."/>
            <person name="Petersen J."/>
        </authorList>
    </citation>
    <scope>NUCLEOTIDE SEQUENCE [LARGE SCALE GENOMIC DNA]</scope>
    <source>
        <strain evidence="1 2">DSM 26383</strain>
    </source>
</reference>
<dbReference type="Proteomes" id="UP000325785">
    <property type="component" value="Chromosome"/>
</dbReference>
<dbReference type="Pfam" id="PF05990">
    <property type="entry name" value="DUF900"/>
    <property type="match status" value="1"/>
</dbReference>
<sequence>MSGVPNSLIARSVVSVLPRRVAVFCLAAMLVACSPRPAAQFAPPDPAASVERIYVATELDLDDLGRQFGQKRPSGLKFLHVDVSIPPTHTPGKVEWPEGPPDAATDFVMTGSHVYRGSGDMLGAMRRRSPGNETLVFVHGYNNTFSDAVYRFAQMRADFGSDEPGLVYSWPSAGDPRGYAYDRDSVLYSRDDFKRVLDALTKTGNDRVLLLAHSMGAQLVMETLRQAALSGDRALLNRINGVVLMSPDIDTDVFRAQAAAIGELPQPFLIFVSQQDRALSLAGLLTGRKPRLGTLKDPTLLQGIEGVRVIDFTALGDGEGLNHATAVTSPAAISVLKGLIAQAASGDEAFDDYMVLDADP</sequence>
<dbReference type="EMBL" id="CP031598">
    <property type="protein sequence ID" value="QEW26139.1"/>
    <property type="molecule type" value="Genomic_DNA"/>
</dbReference>
<dbReference type="AlphaFoldDB" id="A0A5P3A9Y1"/>
<evidence type="ECO:0000313" key="1">
    <source>
        <dbReference type="EMBL" id="QEW26139.1"/>
    </source>
</evidence>
<dbReference type="InterPro" id="IPR029058">
    <property type="entry name" value="AB_hydrolase_fold"/>
</dbReference>
<dbReference type="SUPFAM" id="SSF53474">
    <property type="entry name" value="alpha/beta-Hydrolases"/>
    <property type="match status" value="1"/>
</dbReference>